<keyword evidence="2" id="KW-1185">Reference proteome</keyword>
<proteinExistence type="predicted"/>
<protein>
    <submittedName>
        <fullName evidence="1">Uncharacterized protein</fullName>
    </submittedName>
</protein>
<dbReference type="Proteomes" id="UP000236721">
    <property type="component" value="Unassembled WGS sequence"/>
</dbReference>
<dbReference type="EMBL" id="FNVG01000005">
    <property type="protein sequence ID" value="SEF92975.1"/>
    <property type="molecule type" value="Genomic_DNA"/>
</dbReference>
<evidence type="ECO:0000313" key="1">
    <source>
        <dbReference type="EMBL" id="SEF92975.1"/>
    </source>
</evidence>
<sequence>MRISISKNRSSLESGDGYFVLSRDVFFDHVDIEDFECRKSSMIEPAYHQNWFEAETMFLPPIMYFKDGKIRFINGRHRTALLFDYLTEIPVVFLSADASRFASTMEIERTQMLLDRLLTPLDVHKYFDFPTLPIVDFS</sequence>
<reference evidence="2" key="1">
    <citation type="submission" date="2016-10" db="EMBL/GenBank/DDBJ databases">
        <authorList>
            <person name="Varghese N."/>
            <person name="Submissions S."/>
        </authorList>
    </citation>
    <scope>NUCLEOTIDE SEQUENCE [LARGE SCALE GENOMIC DNA]</scope>
    <source>
        <strain evidence="2">CGMCC 1.7062</strain>
    </source>
</reference>
<dbReference type="AlphaFoldDB" id="A0A1H5W0E8"/>
<evidence type="ECO:0000313" key="2">
    <source>
        <dbReference type="Proteomes" id="UP000236721"/>
    </source>
</evidence>
<organism evidence="1 2">
    <name type="scientific">Vibrio hangzhouensis</name>
    <dbReference type="NCBI Taxonomy" id="462991"/>
    <lineage>
        <taxon>Bacteria</taxon>
        <taxon>Pseudomonadati</taxon>
        <taxon>Pseudomonadota</taxon>
        <taxon>Gammaproteobacteria</taxon>
        <taxon>Vibrionales</taxon>
        <taxon>Vibrionaceae</taxon>
        <taxon>Vibrio</taxon>
    </lineage>
</organism>
<accession>A0A1H5W0E8</accession>
<dbReference type="RefSeq" id="WP_103879594.1">
    <property type="nucleotide sequence ID" value="NZ_FNVG01000005.1"/>
</dbReference>
<dbReference type="OrthoDB" id="9841075at2"/>
<name>A0A1H5W0E8_9VIBR</name>
<gene>
    <name evidence="1" type="ORF">SAMN04488244_10587</name>
</gene>